<dbReference type="KEGG" id="gyu:FE374_11025"/>
<reference evidence="2 3" key="1">
    <citation type="submission" date="2019-05" db="EMBL/GenBank/DDBJ databases">
        <title>Georgenia *** sp. nov., and Georgenia *** sp. nov., isolated from the intestinal contents of plateau pika (Ochotona curzoniae) in the Qinghai-Tibet plateau of China.</title>
        <authorList>
            <person name="Tian Z."/>
        </authorList>
    </citation>
    <scope>NUCLEOTIDE SEQUENCE [LARGE SCALE GENOMIC DNA]</scope>
    <source>
        <strain evidence="2 3">Z443</strain>
    </source>
</reference>
<accession>A0A5B8C451</accession>
<dbReference type="EMBL" id="CP040915">
    <property type="protein sequence ID" value="QDC25068.1"/>
    <property type="molecule type" value="Genomic_DNA"/>
</dbReference>
<dbReference type="GO" id="GO:0004497">
    <property type="term" value="F:monooxygenase activity"/>
    <property type="evidence" value="ECO:0007669"/>
    <property type="project" value="TreeGrafter"/>
</dbReference>
<dbReference type="PRINTS" id="PR00469">
    <property type="entry name" value="PNDRDTASEII"/>
</dbReference>
<evidence type="ECO:0000313" key="2">
    <source>
        <dbReference type="EMBL" id="QDC25068.1"/>
    </source>
</evidence>
<dbReference type="GO" id="GO:0050660">
    <property type="term" value="F:flavin adenine dinucleotide binding"/>
    <property type="evidence" value="ECO:0007669"/>
    <property type="project" value="TreeGrafter"/>
</dbReference>
<name>A0A5B8C451_9MICO</name>
<evidence type="ECO:0000313" key="3">
    <source>
        <dbReference type="Proteomes" id="UP000314616"/>
    </source>
</evidence>
<evidence type="ECO:0000256" key="1">
    <source>
        <dbReference type="ARBA" id="ARBA00023002"/>
    </source>
</evidence>
<keyword evidence="1" id="KW-0560">Oxidoreductase</keyword>
<gene>
    <name evidence="2" type="ORF">FE374_11025</name>
</gene>
<proteinExistence type="predicted"/>
<protein>
    <submittedName>
        <fullName evidence="2">FAD-dependent oxidoreductase</fullName>
    </submittedName>
</protein>
<dbReference type="OrthoDB" id="9808049at2"/>
<dbReference type="AlphaFoldDB" id="A0A5B8C451"/>
<dbReference type="SUPFAM" id="SSF51905">
    <property type="entry name" value="FAD/NAD(P)-binding domain"/>
    <property type="match status" value="2"/>
</dbReference>
<dbReference type="Proteomes" id="UP000314616">
    <property type="component" value="Chromosome"/>
</dbReference>
<dbReference type="InterPro" id="IPR036188">
    <property type="entry name" value="FAD/NAD-bd_sf"/>
</dbReference>
<dbReference type="PANTHER" id="PTHR43539:SF78">
    <property type="entry name" value="FLAVIN-CONTAINING MONOOXYGENASE"/>
    <property type="match status" value="1"/>
</dbReference>
<dbReference type="PANTHER" id="PTHR43539">
    <property type="entry name" value="FLAVIN-BINDING MONOOXYGENASE-LIKE PROTEIN (AFU_ORTHOLOGUE AFUA_4G09220)"/>
    <property type="match status" value="1"/>
</dbReference>
<organism evidence="2 3">
    <name type="scientific">Georgenia yuyongxinii</name>
    <dbReference type="NCBI Taxonomy" id="2589797"/>
    <lineage>
        <taxon>Bacteria</taxon>
        <taxon>Bacillati</taxon>
        <taxon>Actinomycetota</taxon>
        <taxon>Actinomycetes</taxon>
        <taxon>Micrococcales</taxon>
        <taxon>Bogoriellaceae</taxon>
        <taxon>Georgenia</taxon>
    </lineage>
</organism>
<dbReference type="PRINTS" id="PR00368">
    <property type="entry name" value="FADPNR"/>
</dbReference>
<dbReference type="Gene3D" id="3.50.50.60">
    <property type="entry name" value="FAD/NAD(P)-binding domain"/>
    <property type="match status" value="1"/>
</dbReference>
<dbReference type="Pfam" id="PF13738">
    <property type="entry name" value="Pyr_redox_3"/>
    <property type="match status" value="1"/>
</dbReference>
<sequence>MNRTIVIGAGQAGLAAGYQLTRHGLPFTILEADDRIGGSWNHRWDTMRLFTPAIKDGLPGVPFPRGDRFPTGAQMAAYLSGYADRFGMVVRTGIQVDGLFRDGERYTVTAGSESFEAENVILATGAERVPNVPPFAADLSPAIAQLHSGDYRNPVQLQPGAVLVVGAGNSGADLALDLAPTHPVVLAGRHPGHIPPRIESPVMRVGFRFIAFAWTYILTENTRPGRASREKVLAGHSGPLIRVKPQDLDAAGVRRAPRVTGVVHGLPQTEDGDIHDVANVVWATGFRPGYEWLSLPGLDTSGGLENDRGAVVGQPGLYVLGQLFQYRFGSHNVVGVPHDAEMVVADIRRRAGRGVSVAGAARSRW</sequence>
<dbReference type="InterPro" id="IPR050982">
    <property type="entry name" value="Auxin_biosynth/cation_transpt"/>
</dbReference>
<dbReference type="RefSeq" id="WP_139929046.1">
    <property type="nucleotide sequence ID" value="NZ_CP040915.1"/>
</dbReference>